<proteinExistence type="predicted"/>
<keyword evidence="1" id="KW-0175">Coiled coil</keyword>
<dbReference type="EMBL" id="VSSQ01022230">
    <property type="protein sequence ID" value="MPM68389.1"/>
    <property type="molecule type" value="Genomic_DNA"/>
</dbReference>
<sequence>MHLKVPFHNCPNRKSNDYCRGKNNGASQNLWKISQHTSFFWFPAKLGIILVKDKPVSLIANKVSIREVGFYSRLSRTLSHLSRKLSHLSRKLSHLNRKLSCLSRKLSHLSRKRSHLNRKLSRLSWKLFLLGRKLFFLGENHFLSGNYLFRLICNTITRHSIKKPQRIVFSTV</sequence>
<comment type="caution">
    <text evidence="2">The sequence shown here is derived from an EMBL/GenBank/DDBJ whole genome shotgun (WGS) entry which is preliminary data.</text>
</comment>
<gene>
    <name evidence="2" type="ORF">SDC9_115321</name>
</gene>
<accession>A0A645BSI4</accession>
<name>A0A645BSI4_9ZZZZ</name>
<organism evidence="2">
    <name type="scientific">bioreactor metagenome</name>
    <dbReference type="NCBI Taxonomy" id="1076179"/>
    <lineage>
        <taxon>unclassified sequences</taxon>
        <taxon>metagenomes</taxon>
        <taxon>ecological metagenomes</taxon>
    </lineage>
</organism>
<dbReference type="AlphaFoldDB" id="A0A645BSI4"/>
<evidence type="ECO:0000313" key="2">
    <source>
        <dbReference type="EMBL" id="MPM68389.1"/>
    </source>
</evidence>
<protein>
    <submittedName>
        <fullName evidence="2">Uncharacterized protein</fullName>
    </submittedName>
</protein>
<evidence type="ECO:0000256" key="1">
    <source>
        <dbReference type="SAM" id="Coils"/>
    </source>
</evidence>
<feature type="coiled-coil region" evidence="1">
    <location>
        <begin position="78"/>
        <end position="112"/>
    </location>
</feature>
<reference evidence="2" key="1">
    <citation type="submission" date="2019-08" db="EMBL/GenBank/DDBJ databases">
        <authorList>
            <person name="Kucharzyk K."/>
            <person name="Murdoch R.W."/>
            <person name="Higgins S."/>
            <person name="Loffler F."/>
        </authorList>
    </citation>
    <scope>NUCLEOTIDE SEQUENCE</scope>
</reference>